<evidence type="ECO:0000256" key="5">
    <source>
        <dbReference type="ARBA" id="ARBA00022771"/>
    </source>
</evidence>
<dbReference type="EMBL" id="CAICTM010000065">
    <property type="protein sequence ID" value="CAB9499684.1"/>
    <property type="molecule type" value="Genomic_DNA"/>
</dbReference>
<feature type="chain" id="PRO_5040285876" description="RING-type E3 ubiquitin transferase" evidence="10">
    <location>
        <begin position="25"/>
        <end position="389"/>
    </location>
</feature>
<keyword evidence="10" id="KW-0732">Signal</keyword>
<dbReference type="InterPro" id="IPR013083">
    <property type="entry name" value="Znf_RING/FYVE/PHD"/>
</dbReference>
<dbReference type="GO" id="GO:0016874">
    <property type="term" value="F:ligase activity"/>
    <property type="evidence" value="ECO:0007669"/>
    <property type="project" value="UniProtKB-KW"/>
</dbReference>
<sequence length="389" mass="43952">MIPCRQRLVLILATLFAIPLLSEAQVFVRLCVIPQFVPAKAVIRQSNESHDEYSWALDNTAARSNLTAATTTYHNGGLRRQLASSENPVPSIFLPSDHNRHLAEIPNSISSEVYMVRECPCALDHYCPIELDTCGVPASYREPIGCFESSTKKTLLRNAWPLLMLWYSTVMFFLLCTEKGRNARHFILVRCCKSHINERLVDRFLYLHGFSRRNPDADQPERHSQHPLDWLPIARPVEPREPTELVLKTTIYDQASSSDDEACCTICIAPLETGDRVGKLSCTHTFHVDCLREWLPRRNVCPLCQSSDAATPRYAESDDSGDAEEDDNDNHENEINENNPPEDPLALAVPVFVPLEVAQVDEVEENPRPRERGITSGSFAQRLFAVSRI</sequence>
<dbReference type="Gene3D" id="3.30.40.10">
    <property type="entry name" value="Zinc/RING finger domain, C3HC4 (zinc finger)"/>
    <property type="match status" value="1"/>
</dbReference>
<proteinExistence type="predicted"/>
<evidence type="ECO:0000256" key="4">
    <source>
        <dbReference type="ARBA" id="ARBA00022723"/>
    </source>
</evidence>
<gene>
    <name evidence="12" type="ORF">SEMRO_66_G037310.1</name>
</gene>
<dbReference type="InterPro" id="IPR045191">
    <property type="entry name" value="MBR1/2-like"/>
</dbReference>
<keyword evidence="3" id="KW-0808">Transferase</keyword>
<dbReference type="SUPFAM" id="SSF57850">
    <property type="entry name" value="RING/U-box"/>
    <property type="match status" value="1"/>
</dbReference>
<evidence type="ECO:0000313" key="12">
    <source>
        <dbReference type="EMBL" id="CAB9499684.1"/>
    </source>
</evidence>
<dbReference type="PANTHER" id="PTHR22937">
    <property type="entry name" value="E3 UBIQUITIN-PROTEIN LIGASE RNF165"/>
    <property type="match status" value="1"/>
</dbReference>
<feature type="signal peptide" evidence="10">
    <location>
        <begin position="1"/>
        <end position="24"/>
    </location>
</feature>
<keyword evidence="12" id="KW-0436">Ligase</keyword>
<evidence type="ECO:0000256" key="8">
    <source>
        <dbReference type="PROSITE-ProRule" id="PRU00175"/>
    </source>
</evidence>
<evidence type="ECO:0000259" key="11">
    <source>
        <dbReference type="PROSITE" id="PS50089"/>
    </source>
</evidence>
<dbReference type="GO" id="GO:0008270">
    <property type="term" value="F:zinc ion binding"/>
    <property type="evidence" value="ECO:0007669"/>
    <property type="project" value="UniProtKB-KW"/>
</dbReference>
<keyword evidence="6" id="KW-0833">Ubl conjugation pathway</keyword>
<dbReference type="InterPro" id="IPR001841">
    <property type="entry name" value="Znf_RING"/>
</dbReference>
<name>A0A9N8DHA9_9STRA</name>
<evidence type="ECO:0000256" key="3">
    <source>
        <dbReference type="ARBA" id="ARBA00022679"/>
    </source>
</evidence>
<evidence type="ECO:0000256" key="9">
    <source>
        <dbReference type="SAM" id="MobiDB-lite"/>
    </source>
</evidence>
<dbReference type="SMART" id="SM00184">
    <property type="entry name" value="RING"/>
    <property type="match status" value="1"/>
</dbReference>
<evidence type="ECO:0000256" key="6">
    <source>
        <dbReference type="ARBA" id="ARBA00022786"/>
    </source>
</evidence>
<keyword evidence="5 8" id="KW-0863">Zinc-finger</keyword>
<dbReference type="Proteomes" id="UP001153069">
    <property type="component" value="Unassembled WGS sequence"/>
</dbReference>
<organism evidence="12 13">
    <name type="scientific">Seminavis robusta</name>
    <dbReference type="NCBI Taxonomy" id="568900"/>
    <lineage>
        <taxon>Eukaryota</taxon>
        <taxon>Sar</taxon>
        <taxon>Stramenopiles</taxon>
        <taxon>Ochrophyta</taxon>
        <taxon>Bacillariophyta</taxon>
        <taxon>Bacillariophyceae</taxon>
        <taxon>Bacillariophycidae</taxon>
        <taxon>Naviculales</taxon>
        <taxon>Naviculaceae</taxon>
        <taxon>Seminavis</taxon>
    </lineage>
</organism>
<evidence type="ECO:0000256" key="1">
    <source>
        <dbReference type="ARBA" id="ARBA00000900"/>
    </source>
</evidence>
<dbReference type="PANTHER" id="PTHR22937:SF65">
    <property type="entry name" value="E3 UBIQUITIN-PROTEIN LIGASE ARK2C"/>
    <property type="match status" value="1"/>
</dbReference>
<evidence type="ECO:0000313" key="13">
    <source>
        <dbReference type="Proteomes" id="UP001153069"/>
    </source>
</evidence>
<feature type="domain" description="RING-type" evidence="11">
    <location>
        <begin position="264"/>
        <end position="305"/>
    </location>
</feature>
<comment type="catalytic activity">
    <reaction evidence="1">
        <text>S-ubiquitinyl-[E2 ubiquitin-conjugating enzyme]-L-cysteine + [acceptor protein]-L-lysine = [E2 ubiquitin-conjugating enzyme]-L-cysteine + N(6)-ubiquitinyl-[acceptor protein]-L-lysine.</text>
        <dbReference type="EC" id="2.3.2.27"/>
    </reaction>
</comment>
<feature type="region of interest" description="Disordered" evidence="9">
    <location>
        <begin position="309"/>
        <end position="345"/>
    </location>
</feature>
<feature type="compositionally biased region" description="Acidic residues" evidence="9">
    <location>
        <begin position="317"/>
        <end position="329"/>
    </location>
</feature>
<reference evidence="12" key="1">
    <citation type="submission" date="2020-06" db="EMBL/GenBank/DDBJ databases">
        <authorList>
            <consortium name="Plant Systems Biology data submission"/>
        </authorList>
    </citation>
    <scope>NUCLEOTIDE SEQUENCE</scope>
    <source>
        <strain evidence="12">D6</strain>
    </source>
</reference>
<dbReference type="AlphaFoldDB" id="A0A9N8DHA9"/>
<dbReference type="Pfam" id="PF13639">
    <property type="entry name" value="zf-RING_2"/>
    <property type="match status" value="1"/>
</dbReference>
<dbReference type="PROSITE" id="PS50089">
    <property type="entry name" value="ZF_RING_2"/>
    <property type="match status" value="1"/>
</dbReference>
<dbReference type="GO" id="GO:0061630">
    <property type="term" value="F:ubiquitin protein ligase activity"/>
    <property type="evidence" value="ECO:0007669"/>
    <property type="project" value="UniProtKB-EC"/>
</dbReference>
<keyword evidence="4" id="KW-0479">Metal-binding</keyword>
<keyword evidence="13" id="KW-1185">Reference proteome</keyword>
<evidence type="ECO:0000256" key="10">
    <source>
        <dbReference type="SAM" id="SignalP"/>
    </source>
</evidence>
<protein>
    <recommendedName>
        <fullName evidence="2">RING-type E3 ubiquitin transferase</fullName>
        <ecNumber evidence="2">2.3.2.27</ecNumber>
    </recommendedName>
</protein>
<keyword evidence="7" id="KW-0862">Zinc</keyword>
<comment type="caution">
    <text evidence="12">The sequence shown here is derived from an EMBL/GenBank/DDBJ whole genome shotgun (WGS) entry which is preliminary data.</text>
</comment>
<dbReference type="OrthoDB" id="48923at2759"/>
<evidence type="ECO:0000256" key="7">
    <source>
        <dbReference type="ARBA" id="ARBA00022833"/>
    </source>
</evidence>
<evidence type="ECO:0000256" key="2">
    <source>
        <dbReference type="ARBA" id="ARBA00012483"/>
    </source>
</evidence>
<dbReference type="EC" id="2.3.2.27" evidence="2"/>
<accession>A0A9N8DHA9</accession>